<dbReference type="Pfam" id="PF10404">
    <property type="entry name" value="BHD_2"/>
    <property type="match status" value="1"/>
</dbReference>
<evidence type="ECO:0000256" key="2">
    <source>
        <dbReference type="ARBA" id="ARBA00009525"/>
    </source>
</evidence>
<dbReference type="Pfam" id="PF03835">
    <property type="entry name" value="Rad4"/>
    <property type="match status" value="1"/>
</dbReference>
<dbReference type="SMART" id="SM01032">
    <property type="entry name" value="BHD_3"/>
    <property type="match status" value="1"/>
</dbReference>
<dbReference type="OrthoDB" id="300780at2759"/>
<dbReference type="GO" id="GO:0006298">
    <property type="term" value="P:mismatch repair"/>
    <property type="evidence" value="ECO:0007669"/>
    <property type="project" value="TreeGrafter"/>
</dbReference>
<keyword evidence="13" id="KW-1185">Reference proteome</keyword>
<feature type="domain" description="Rad4 beta-hairpin" evidence="11">
    <location>
        <begin position="746"/>
        <end position="820"/>
    </location>
</feature>
<evidence type="ECO:0000256" key="5">
    <source>
        <dbReference type="ARBA" id="ARBA00023125"/>
    </source>
</evidence>
<evidence type="ECO:0000313" key="12">
    <source>
        <dbReference type="EMBL" id="KAF5891921.1"/>
    </source>
</evidence>
<dbReference type="InterPro" id="IPR018026">
    <property type="entry name" value="DNA_repair_Rad4-like"/>
</dbReference>
<dbReference type="Pfam" id="PF10403">
    <property type="entry name" value="BHD_1"/>
    <property type="match status" value="1"/>
</dbReference>
<evidence type="ECO:0000259" key="11">
    <source>
        <dbReference type="SMART" id="SM01032"/>
    </source>
</evidence>
<evidence type="ECO:0000259" key="10">
    <source>
        <dbReference type="SMART" id="SM01031"/>
    </source>
</evidence>
<evidence type="ECO:0000313" key="13">
    <source>
        <dbReference type="Proteomes" id="UP000727407"/>
    </source>
</evidence>
<dbReference type="InterPro" id="IPR018328">
    <property type="entry name" value="Rad4_beta-hairpin_dom3"/>
</dbReference>
<dbReference type="Gene3D" id="2.20.20.110">
    <property type="entry name" value="Rad4, beta-hairpin domain BHD1"/>
    <property type="match status" value="1"/>
</dbReference>
<dbReference type="InterPro" id="IPR004583">
    <property type="entry name" value="DNA_repair_Rad4"/>
</dbReference>
<dbReference type="Pfam" id="PF10405">
    <property type="entry name" value="BHD_3"/>
    <property type="match status" value="1"/>
</dbReference>
<dbReference type="InterPro" id="IPR038765">
    <property type="entry name" value="Papain-like_cys_pep_sf"/>
</dbReference>
<feature type="compositionally biased region" description="Basic and acidic residues" evidence="8">
    <location>
        <begin position="16"/>
        <end position="44"/>
    </location>
</feature>
<accession>A0A8J4TU86</accession>
<dbReference type="InterPro" id="IPR036985">
    <property type="entry name" value="Transglutaminase-like_sf"/>
</dbReference>
<dbReference type="PANTHER" id="PTHR12135:SF0">
    <property type="entry name" value="DNA REPAIR PROTEIN COMPLEMENTING XP-C CELLS"/>
    <property type="match status" value="1"/>
</dbReference>
<dbReference type="AlphaFoldDB" id="A0A8J4TU86"/>
<organism evidence="12 13">
    <name type="scientific">Clarias magur</name>
    <name type="common">Asian catfish</name>
    <name type="synonym">Macropteronotus magur</name>
    <dbReference type="NCBI Taxonomy" id="1594786"/>
    <lineage>
        <taxon>Eukaryota</taxon>
        <taxon>Metazoa</taxon>
        <taxon>Chordata</taxon>
        <taxon>Craniata</taxon>
        <taxon>Vertebrata</taxon>
        <taxon>Euteleostomi</taxon>
        <taxon>Actinopterygii</taxon>
        <taxon>Neopterygii</taxon>
        <taxon>Teleostei</taxon>
        <taxon>Ostariophysi</taxon>
        <taxon>Siluriformes</taxon>
        <taxon>Clariidae</taxon>
        <taxon>Clarias</taxon>
    </lineage>
</organism>
<dbReference type="SUPFAM" id="SSF54001">
    <property type="entry name" value="Cysteine proteinases"/>
    <property type="match status" value="1"/>
</dbReference>
<feature type="compositionally biased region" description="Basic and acidic residues" evidence="8">
    <location>
        <begin position="350"/>
        <end position="360"/>
    </location>
</feature>
<dbReference type="InterPro" id="IPR018327">
    <property type="entry name" value="BHD_2"/>
</dbReference>
<name>A0A8J4TU86_CLAMG</name>
<dbReference type="GO" id="GO:0003684">
    <property type="term" value="F:damaged DNA binding"/>
    <property type="evidence" value="ECO:0007669"/>
    <property type="project" value="InterPro"/>
</dbReference>
<dbReference type="SMART" id="SM01030">
    <property type="entry name" value="BHD_1"/>
    <property type="match status" value="1"/>
</dbReference>
<evidence type="ECO:0000256" key="8">
    <source>
        <dbReference type="SAM" id="MobiDB-lite"/>
    </source>
</evidence>
<dbReference type="PANTHER" id="PTHR12135">
    <property type="entry name" value="DNA REPAIR PROTEIN XP-C / RAD4"/>
    <property type="match status" value="1"/>
</dbReference>
<dbReference type="InterPro" id="IPR018326">
    <property type="entry name" value="Rad4_beta-hairpin_dom1"/>
</dbReference>
<evidence type="ECO:0000256" key="1">
    <source>
        <dbReference type="ARBA" id="ARBA00004123"/>
    </source>
</evidence>
<evidence type="ECO:0000256" key="4">
    <source>
        <dbReference type="ARBA" id="ARBA00022763"/>
    </source>
</evidence>
<keyword evidence="4" id="KW-0227">DNA damage</keyword>
<feature type="compositionally biased region" description="Acidic residues" evidence="8">
    <location>
        <begin position="137"/>
        <end position="148"/>
    </location>
</feature>
<dbReference type="GO" id="GO:0000111">
    <property type="term" value="C:nucleotide-excision repair factor 2 complex"/>
    <property type="evidence" value="ECO:0007669"/>
    <property type="project" value="TreeGrafter"/>
</dbReference>
<feature type="domain" description="Rad4 beta-hairpin" evidence="10">
    <location>
        <begin position="680"/>
        <end position="739"/>
    </location>
</feature>
<dbReference type="Proteomes" id="UP000727407">
    <property type="component" value="Unassembled WGS sequence"/>
</dbReference>
<dbReference type="GO" id="GO:0003697">
    <property type="term" value="F:single-stranded DNA binding"/>
    <property type="evidence" value="ECO:0007669"/>
    <property type="project" value="TreeGrafter"/>
</dbReference>
<sequence length="833" mass="95382">MRIDDASCEANLQNHPRADMAKRKHRQDAVASEKDKTKSQDVKEKKNKAAPKTPSVKDKVTRAKNVARANKPRGQTSTKTQKPSEAKKSKYFSMALKGEPEDVSEDSSMLLHESAVPKTNDYEMKEEKKENDHGSEESDEDEEWEEVEELAAPLGPVGPEQEPAVPSQPVEIEIETAEERHKRQKKEKDEAEYMMYLRRMVNRFNKTVQEDTHKVHLLCLLASGQFRNRLCCEPDLLAITLSLVPAHFATLVKKPINSVYLESLLKWFKDTFTLNPVLPEDKNVRMHDLLERRLGSLSARNHQEMTYLFLLVLRSLHIYCRLVLSLQPVSFKPTTKFTAHTSSCPLSKGKSNEADRKPTEPKISPGSKRASVSSTEKQAKRGGKRQKINVKDEGDKRKEAIGEQRPKNTRRRSTASKVSYKEDSSDGEELSDGEEFKPNIEDESEVDSEGVNENESENESEDESDDSERGAKRSNRNSKAKGKGKSQAPRCSNKTKKKKKKEDEGEEEELCWKKQRGKRKQGKGNDEWIEVYMKAVKRWICVDVDGGVGRPDLCFNQATQPVTYVVAVDEGGYLKDVSSRYDPNWLTSSRKRRIDSEWWEETLLYYEGPDSEQKREEDKELKEKVMEKPMPTSVAEYKNHPLYALERHLLKFQALYPSTATILGYCRGEAVYSRDCVHTLHSRDIWLKQARTVRLGEEPYKMVKGCSNRSRKARKMPENKDNKDLPLFGHWQTEEYQPPVAVDGKVPRNDFGNVYLFKPCMLPVGCVHLRLPNLNRVARKLNVDCAGAVTGFDFHGGHSHPVTDGYIVCEEHEEILKDAWANEQEIQRKKEQE</sequence>
<feature type="compositionally biased region" description="Basic residues" evidence="8">
    <location>
        <begin position="472"/>
        <end position="484"/>
    </location>
</feature>
<evidence type="ECO:0000256" key="3">
    <source>
        <dbReference type="ARBA" id="ARBA00022553"/>
    </source>
</evidence>
<evidence type="ECO:0000259" key="9">
    <source>
        <dbReference type="SMART" id="SM01030"/>
    </source>
</evidence>
<gene>
    <name evidence="12" type="primary">xpc</name>
    <name evidence="12" type="ORF">DAT39_018370</name>
</gene>
<dbReference type="Gene3D" id="3.90.260.10">
    <property type="entry name" value="Transglutaminase-like"/>
    <property type="match status" value="1"/>
</dbReference>
<dbReference type="FunFam" id="2.20.20.110:FF:000001">
    <property type="entry name" value="DNA repair protein complementing XP-C cells"/>
    <property type="match status" value="1"/>
</dbReference>
<dbReference type="NCBIfam" id="TIGR00605">
    <property type="entry name" value="rad4"/>
    <property type="match status" value="1"/>
</dbReference>
<dbReference type="InterPro" id="IPR042488">
    <property type="entry name" value="Rad4_BHD3_sf"/>
</dbReference>
<dbReference type="SMART" id="SM01031">
    <property type="entry name" value="BHD_2"/>
    <property type="match status" value="1"/>
</dbReference>
<comment type="subcellular location">
    <subcellularLocation>
        <location evidence="1">Nucleus</location>
    </subcellularLocation>
</comment>
<keyword evidence="3" id="KW-0597">Phosphoprotein</keyword>
<dbReference type="InterPro" id="IPR018325">
    <property type="entry name" value="Rad4/PNGase_transGLS-fold"/>
</dbReference>
<dbReference type="GO" id="GO:0006289">
    <property type="term" value="P:nucleotide-excision repair"/>
    <property type="evidence" value="ECO:0007669"/>
    <property type="project" value="InterPro"/>
</dbReference>
<reference evidence="12" key="1">
    <citation type="submission" date="2020-07" db="EMBL/GenBank/DDBJ databases">
        <title>Clarias magur genome sequencing, assembly and annotation.</title>
        <authorList>
            <person name="Kushwaha B."/>
            <person name="Kumar R."/>
            <person name="Das P."/>
            <person name="Joshi C.G."/>
            <person name="Kumar D."/>
            <person name="Nagpure N.S."/>
            <person name="Pandey M."/>
            <person name="Agarwal S."/>
            <person name="Srivastava S."/>
            <person name="Singh M."/>
            <person name="Sahoo L."/>
            <person name="Jayasankar P."/>
            <person name="Meher P.K."/>
            <person name="Koringa P.G."/>
            <person name="Iquebal M.A."/>
            <person name="Das S.P."/>
            <person name="Bit A."/>
            <person name="Patnaik S."/>
            <person name="Patel N."/>
            <person name="Shah T.M."/>
            <person name="Hinsu A."/>
            <person name="Jena J.K."/>
        </authorList>
    </citation>
    <scope>NUCLEOTIDE SEQUENCE</scope>
    <source>
        <strain evidence="12">CIFAMagur01</strain>
        <tissue evidence="12">Testis</tissue>
    </source>
</reference>
<feature type="non-terminal residue" evidence="12">
    <location>
        <position position="833"/>
    </location>
</feature>
<protein>
    <submittedName>
        <fullName evidence="12">DNA repair protein complementing XP-C cell</fullName>
    </submittedName>
</protein>
<keyword evidence="6" id="KW-0234">DNA repair</keyword>
<evidence type="ECO:0000256" key="7">
    <source>
        <dbReference type="ARBA" id="ARBA00023242"/>
    </source>
</evidence>
<keyword evidence="5" id="KW-0238">DNA-binding</keyword>
<dbReference type="GO" id="GO:0071942">
    <property type="term" value="C:XPC complex"/>
    <property type="evidence" value="ECO:0007669"/>
    <property type="project" value="TreeGrafter"/>
</dbReference>
<dbReference type="GO" id="GO:0005737">
    <property type="term" value="C:cytoplasm"/>
    <property type="evidence" value="ECO:0007669"/>
    <property type="project" value="TreeGrafter"/>
</dbReference>
<feature type="compositionally biased region" description="Basic and acidic residues" evidence="8">
    <location>
        <begin position="120"/>
        <end position="136"/>
    </location>
</feature>
<comment type="similarity">
    <text evidence="2">Belongs to the XPC family.</text>
</comment>
<evidence type="ECO:0000256" key="6">
    <source>
        <dbReference type="ARBA" id="ARBA00023204"/>
    </source>
</evidence>
<comment type="caution">
    <text evidence="12">The sequence shown here is derived from an EMBL/GenBank/DDBJ whole genome shotgun (WGS) entry which is preliminary data.</text>
</comment>
<feature type="domain" description="Rad4 beta-hairpin" evidence="9">
    <location>
        <begin position="626"/>
        <end position="678"/>
    </location>
</feature>
<feature type="region of interest" description="Disordered" evidence="8">
    <location>
        <begin position="337"/>
        <end position="516"/>
    </location>
</feature>
<dbReference type="Gene3D" id="3.30.70.2460">
    <property type="entry name" value="Rad4, beta-hairpin domain BHD3"/>
    <property type="match status" value="1"/>
</dbReference>
<dbReference type="EMBL" id="QNUK01000541">
    <property type="protein sequence ID" value="KAF5891921.1"/>
    <property type="molecule type" value="Genomic_DNA"/>
</dbReference>
<dbReference type="FunFam" id="3.30.70.2460:FF:000001">
    <property type="entry name" value="DNA repair protein Rad4 family"/>
    <property type="match status" value="1"/>
</dbReference>
<feature type="compositionally biased region" description="Acidic residues" evidence="8">
    <location>
        <begin position="441"/>
        <end position="466"/>
    </location>
</feature>
<feature type="region of interest" description="Disordered" evidence="8">
    <location>
        <begin position="1"/>
        <end position="148"/>
    </location>
</feature>
<feature type="compositionally biased region" description="Basic and acidic residues" evidence="8">
    <location>
        <begin position="389"/>
        <end position="406"/>
    </location>
</feature>
<keyword evidence="7" id="KW-0539">Nucleus</keyword>
<proteinExistence type="inferred from homology"/>